<name>A0ABW6SJW2_9ACTN</name>
<accession>A0ABW6SJW2</accession>
<dbReference type="Proteomes" id="UP001602013">
    <property type="component" value="Unassembled WGS sequence"/>
</dbReference>
<evidence type="ECO:0000256" key="1">
    <source>
        <dbReference type="ARBA" id="ARBA00022598"/>
    </source>
</evidence>
<dbReference type="SUPFAM" id="SSF47323">
    <property type="entry name" value="Anticodon-binding domain of a subclass of class I aminoacyl-tRNA synthetases"/>
    <property type="match status" value="1"/>
</dbReference>
<sequence length="234" mass="25476">MLRLHDTLRNSVEQVVPAGARALRMHIPASPDPLAYLLPDLVRRVAERQGLRVLARGDARELAAPLALNVHPFSPLPYAGEPVDLVFGDGGPDGRHRVVGGPLRFEGGEAAESLLAEVAAAGIDPLAVRLAFLEHHYREPVTLTWDLLRSADRTVRRWRGRVARWAESPSAPIAAGRAAAVREALDDDLDTPRALRLVRELETDDSVAPGTCFETFLHLDHVLGLDLSSDIGKV</sequence>
<dbReference type="EMBL" id="JBIASD010000003">
    <property type="protein sequence ID" value="MFF3665247.1"/>
    <property type="molecule type" value="Genomic_DNA"/>
</dbReference>
<gene>
    <name evidence="4" type="ORF">ACFYXI_06595</name>
</gene>
<dbReference type="Gene3D" id="1.20.120.640">
    <property type="entry name" value="Anticodon-binding domain of a subclass of class I aminoacyl-tRNA synthetases"/>
    <property type="match status" value="1"/>
</dbReference>
<dbReference type="RefSeq" id="WP_387409249.1">
    <property type="nucleotide sequence ID" value="NZ_JBIASD010000003.1"/>
</dbReference>
<dbReference type="InterPro" id="IPR009080">
    <property type="entry name" value="tRNAsynth_Ia_anticodon-bd"/>
</dbReference>
<organism evidence="4 5">
    <name type="scientific">Microtetraspora malaysiensis</name>
    <dbReference type="NCBI Taxonomy" id="161358"/>
    <lineage>
        <taxon>Bacteria</taxon>
        <taxon>Bacillati</taxon>
        <taxon>Actinomycetota</taxon>
        <taxon>Actinomycetes</taxon>
        <taxon>Streptosporangiales</taxon>
        <taxon>Streptosporangiaceae</taxon>
        <taxon>Microtetraspora</taxon>
    </lineage>
</organism>
<proteinExistence type="predicted"/>
<evidence type="ECO:0000256" key="3">
    <source>
        <dbReference type="ARBA" id="ARBA00022840"/>
    </source>
</evidence>
<evidence type="ECO:0000256" key="2">
    <source>
        <dbReference type="ARBA" id="ARBA00022741"/>
    </source>
</evidence>
<keyword evidence="1" id="KW-0436">Ligase</keyword>
<keyword evidence="3" id="KW-0067">ATP-binding</keyword>
<keyword evidence="5" id="KW-1185">Reference proteome</keyword>
<keyword evidence="2" id="KW-0547">Nucleotide-binding</keyword>
<evidence type="ECO:0000313" key="4">
    <source>
        <dbReference type="EMBL" id="MFF3665247.1"/>
    </source>
</evidence>
<comment type="caution">
    <text evidence="4">The sequence shown here is derived from an EMBL/GenBank/DDBJ whole genome shotgun (WGS) entry which is preliminary data.</text>
</comment>
<protein>
    <submittedName>
        <fullName evidence="4">Uncharacterized protein</fullName>
    </submittedName>
</protein>
<reference evidence="4 5" key="1">
    <citation type="submission" date="2024-10" db="EMBL/GenBank/DDBJ databases">
        <title>The Natural Products Discovery Center: Release of the First 8490 Sequenced Strains for Exploring Actinobacteria Biosynthetic Diversity.</title>
        <authorList>
            <person name="Kalkreuter E."/>
            <person name="Kautsar S.A."/>
            <person name="Yang D."/>
            <person name="Bader C.D."/>
            <person name="Teijaro C.N."/>
            <person name="Fluegel L."/>
            <person name="Davis C.M."/>
            <person name="Simpson J.R."/>
            <person name="Lauterbach L."/>
            <person name="Steele A.D."/>
            <person name="Gui C."/>
            <person name="Meng S."/>
            <person name="Li G."/>
            <person name="Viehrig K."/>
            <person name="Ye F."/>
            <person name="Su P."/>
            <person name="Kiefer A.F."/>
            <person name="Nichols A."/>
            <person name="Cepeda A.J."/>
            <person name="Yan W."/>
            <person name="Fan B."/>
            <person name="Jiang Y."/>
            <person name="Adhikari A."/>
            <person name="Zheng C.-J."/>
            <person name="Schuster L."/>
            <person name="Cowan T.M."/>
            <person name="Smanski M.J."/>
            <person name="Chevrette M.G."/>
            <person name="De Carvalho L.P.S."/>
            <person name="Shen B."/>
        </authorList>
    </citation>
    <scope>NUCLEOTIDE SEQUENCE [LARGE SCALE GENOMIC DNA]</scope>
    <source>
        <strain evidence="4 5">NPDC002173</strain>
    </source>
</reference>
<evidence type="ECO:0000313" key="5">
    <source>
        <dbReference type="Proteomes" id="UP001602013"/>
    </source>
</evidence>